<evidence type="ECO:0000313" key="3">
    <source>
        <dbReference type="Proteomes" id="UP000501451"/>
    </source>
</evidence>
<dbReference type="PANTHER" id="PTHR37817:SF1">
    <property type="entry name" value="N-ACETYLTRANSFERASE EIS"/>
    <property type="match status" value="1"/>
</dbReference>
<dbReference type="GO" id="GO:0030649">
    <property type="term" value="P:aminoglycoside antibiotic catabolic process"/>
    <property type="evidence" value="ECO:0007669"/>
    <property type="project" value="TreeGrafter"/>
</dbReference>
<keyword evidence="3" id="KW-1185">Reference proteome</keyword>
<dbReference type="Pfam" id="PF13530">
    <property type="entry name" value="SCP2_2"/>
    <property type="match status" value="1"/>
</dbReference>
<dbReference type="InterPro" id="IPR036527">
    <property type="entry name" value="SCP2_sterol-bd_dom_sf"/>
</dbReference>
<dbReference type="Pfam" id="PF13527">
    <property type="entry name" value="Acetyltransf_9"/>
    <property type="match status" value="1"/>
</dbReference>
<dbReference type="SUPFAM" id="SSF55729">
    <property type="entry name" value="Acyl-CoA N-acyltransferases (Nat)"/>
    <property type="match status" value="1"/>
</dbReference>
<dbReference type="AlphaFoldDB" id="A0A6G7K8M3"/>
<dbReference type="GO" id="GO:0034069">
    <property type="term" value="F:aminoglycoside N-acetyltransferase activity"/>
    <property type="evidence" value="ECO:0007669"/>
    <property type="project" value="TreeGrafter"/>
</dbReference>
<keyword evidence="2" id="KW-0808">Transferase</keyword>
<reference evidence="2 3" key="1">
    <citation type="journal article" date="2017" name="Int. J. Syst. Evol. Microbiol.">
        <title>Jeotgalibaca porci sp. nov. and Jeotgalibaca arthritidis sp. nov., isolated from pigs, and emended description of the genus Jeotgalibaca.</title>
        <authorList>
            <person name="Zamora L."/>
            <person name="Perez-Sancho M."/>
            <person name="Dominguez L."/>
            <person name="Fernandez-Garayzabal J.F."/>
            <person name="Vela A.I."/>
        </authorList>
    </citation>
    <scope>NUCLEOTIDE SEQUENCE [LARGE SCALE GENOMIC DNA]</scope>
    <source>
        <strain evidence="2 3">CECT 9157</strain>
    </source>
</reference>
<dbReference type="Gene3D" id="3.40.630.30">
    <property type="match status" value="2"/>
</dbReference>
<dbReference type="Proteomes" id="UP000501451">
    <property type="component" value="Chromosome"/>
</dbReference>
<feature type="domain" description="N-acetyltransferase" evidence="1">
    <location>
        <begin position="1"/>
        <end position="142"/>
    </location>
</feature>
<evidence type="ECO:0000259" key="1">
    <source>
        <dbReference type="PROSITE" id="PS51186"/>
    </source>
</evidence>
<gene>
    <name evidence="2" type="ORF">G7057_03295</name>
</gene>
<organism evidence="2 3">
    <name type="scientific">Jeotgalibaca arthritidis</name>
    <dbReference type="NCBI Taxonomy" id="1868794"/>
    <lineage>
        <taxon>Bacteria</taxon>
        <taxon>Bacillati</taxon>
        <taxon>Bacillota</taxon>
        <taxon>Bacilli</taxon>
        <taxon>Lactobacillales</taxon>
        <taxon>Carnobacteriaceae</taxon>
        <taxon>Jeotgalibaca</taxon>
    </lineage>
</organism>
<dbReference type="SUPFAM" id="SSF55718">
    <property type="entry name" value="SCP-like"/>
    <property type="match status" value="1"/>
</dbReference>
<evidence type="ECO:0000313" key="2">
    <source>
        <dbReference type="EMBL" id="QII81598.1"/>
    </source>
</evidence>
<dbReference type="EMBL" id="CP049740">
    <property type="protein sequence ID" value="QII81598.1"/>
    <property type="molecule type" value="Genomic_DNA"/>
</dbReference>
<dbReference type="Gene3D" id="3.30.1050.10">
    <property type="entry name" value="SCP2 sterol-binding domain"/>
    <property type="match status" value="1"/>
</dbReference>
<proteinExistence type="predicted"/>
<accession>A0A6G7K8M3</accession>
<dbReference type="InterPro" id="IPR000182">
    <property type="entry name" value="GNAT_dom"/>
</dbReference>
<dbReference type="InterPro" id="IPR051554">
    <property type="entry name" value="Acetyltransferase_Eis"/>
</dbReference>
<protein>
    <submittedName>
        <fullName evidence="2">GNAT family N-acetyltransferase</fullName>
    </submittedName>
</protein>
<dbReference type="PANTHER" id="PTHR37817">
    <property type="entry name" value="N-ACETYLTRANSFERASE EIS"/>
    <property type="match status" value="1"/>
</dbReference>
<dbReference type="RefSeq" id="WP_166161317.1">
    <property type="nucleotide sequence ID" value="NZ_CP049740.1"/>
</dbReference>
<sequence>MDYKLIPTEHLDQVVKLKDYCFVKRHEADHMDDIVPWLEIGAGLGGYDGKELASQLLIHPLEMNVLGHLYPMGGIAMVSTYPEYRQGGVTKGLLQAAFKKMKKDGQVLSVLSPFSIGFYRHFGYEVFFENSNYSIPVEKMALRQETSGRVVRFDYESDNRDDWLPKVKAFHQTIVEQTNGYMVRDDKWWNRLRLREPFDHFGVSVNQSGEVDGYVRYVWNKPQLEITDFHAANGHAMRVLWQYIQSHQSQVSTVVGKSPVDDSLAFHLKEPVFERSGFYDMMIRIVDVEAFLKDYPFKKRHQPLYVSIEDPHADWNQAVFKIDTDGRVTKVLAVQDEKLLKMAIGPFSAMMSGYHSLDWYRQFGFAEVTDQQAKHWQAAIPHGNPRFNDFF</sequence>
<name>A0A6G7K8M3_9LACT</name>
<dbReference type="InterPro" id="IPR016181">
    <property type="entry name" value="Acyl_CoA_acyltransferase"/>
</dbReference>
<dbReference type="InterPro" id="IPR025559">
    <property type="entry name" value="Eis_dom"/>
</dbReference>
<dbReference type="Pfam" id="PF17668">
    <property type="entry name" value="Acetyltransf_17"/>
    <property type="match status" value="1"/>
</dbReference>
<dbReference type="InterPro" id="IPR041380">
    <property type="entry name" value="Acetyltransf_17"/>
</dbReference>
<dbReference type="PROSITE" id="PS51186">
    <property type="entry name" value="GNAT"/>
    <property type="match status" value="1"/>
</dbReference>
<dbReference type="KEGG" id="jar:G7057_03295"/>